<evidence type="ECO:0000259" key="2">
    <source>
        <dbReference type="Pfam" id="PF23468"/>
    </source>
</evidence>
<dbReference type="OMA" id="NILWTVG"/>
<feature type="domain" description="Plastid division protein CDP1-like IMS" evidence="1">
    <location>
        <begin position="671"/>
        <end position="785"/>
    </location>
</feature>
<dbReference type="InterPro" id="IPR025344">
    <property type="entry name" value="CDP1-like_IMS"/>
</dbReference>
<dbReference type="GO" id="GO:0009706">
    <property type="term" value="C:chloroplast inner membrane"/>
    <property type="evidence" value="ECO:0000318"/>
    <property type="project" value="GO_Central"/>
</dbReference>
<evidence type="ECO:0000313" key="5">
    <source>
        <dbReference type="Proteomes" id="UP000036987"/>
    </source>
</evidence>
<dbReference type="InterPro" id="IPR057137">
    <property type="entry name" value="CDP1-like_a_solenoid_2"/>
</dbReference>
<feature type="domain" description="Plastid division protein CDP1-like 1st alpha solenoid" evidence="3">
    <location>
        <begin position="184"/>
        <end position="325"/>
    </location>
</feature>
<proteinExistence type="predicted"/>
<dbReference type="AlphaFoldDB" id="A0A0K9P063"/>
<dbReference type="STRING" id="29655.A0A0K9P063"/>
<dbReference type="PANTHER" id="PTHR33925:SF1">
    <property type="entry name" value="PROTEIN ACCUMULATION AND REPLICATION OF CHLOROPLASTS 6, CHLOROPLASTIC"/>
    <property type="match status" value="1"/>
</dbReference>
<keyword evidence="5" id="KW-1185">Reference proteome</keyword>
<evidence type="ECO:0000313" key="4">
    <source>
        <dbReference type="EMBL" id="KMZ62369.1"/>
    </source>
</evidence>
<dbReference type="SUPFAM" id="SSF46565">
    <property type="entry name" value="Chaperone J-domain"/>
    <property type="match status" value="1"/>
</dbReference>
<dbReference type="EMBL" id="LFYR01001368">
    <property type="protein sequence ID" value="KMZ62369.1"/>
    <property type="molecule type" value="Genomic_DNA"/>
</dbReference>
<feature type="domain" description="Plastid division protein CDP1-like 2nd alpha solenoid" evidence="2">
    <location>
        <begin position="345"/>
        <end position="538"/>
    </location>
</feature>
<dbReference type="PANTHER" id="PTHR33925">
    <property type="entry name" value="PLASTID DIVISION PROTEIN CDP1, CHLOROPLASTIC-RELATED"/>
    <property type="match status" value="1"/>
</dbReference>
<dbReference type="Pfam" id="PF23468">
    <property type="entry name" value="ARC6"/>
    <property type="match status" value="1"/>
</dbReference>
<evidence type="ECO:0000259" key="3">
    <source>
        <dbReference type="Pfam" id="PF25515"/>
    </source>
</evidence>
<dbReference type="Pfam" id="PF13355">
    <property type="entry name" value="ARC6-like_IMS"/>
    <property type="match status" value="1"/>
</dbReference>
<comment type="caution">
    <text evidence="4">The sequence shown here is derived from an EMBL/GenBank/DDBJ whole genome shotgun (WGS) entry which is preliminary data.</text>
</comment>
<sequence>MEIVVYRHFCFFSNSQPPCLLHPSLPFPYRYNRPQGFKSSHGKVRAKPIHSSSTNDIVTTSSSRWADRLLGDFHFSSASPSSSNYSSDSDPPILNDLVTPARTVPLPLHFYQVLGAEPHFLGDGIRRAYEARASGPPLYGYSQESLLARRQILQAAFDTLLNPDSRRDYNRGLLENMDLTVVTDVPWDKVPGALCLLQESGETEVVLMVGSNLLKERLQKSFKRDVVLAMVLAFVEVSRDAMLLKSPDFCKSREMLEKALKLLQEEGASNLAPDLQAQIDETLEEIAPRSVLELLALPLNNEHKIRREEGLHGIRNILWTVGVGGAAVVSGGFTREDIMKKAFLRMTALEQVDLFASTPSNIPPESFEVYGVALALVSQAVVRKKPHLIKEADNLFQQLQNIEMSGAAIFSECKKNDHKFNFTLERGLCSLLFGDLDQCRSWLGIDDENSPYRDPSILEFVSAHSKDELADDNDLPGLCKLLEIWLLEVVFARFRDTQDVQFKLGDYYDDPNVLKYLERLEGGDGAHLLAALAIANIGTKVTVALDSIKSNAIHTLQKAFPFKSVSMMNVPSLQLQTKEFLAIPETINLSDVTDVAHIAGSSSSQFSTIEDVMTKNIRESTLKIFCGGIVVGLLTLLGLKYLPCRFGYSTPAITTNFTDIEKIPTMDAKFAESLIRKWHDIKSQALGPAHYLEEMPVVLDGQSLVVWTDKAREVAKKGWFWEYTLLNLDIDSVTLSFDGRRATVKVTLEEEAKLTDTLQLKHNDSHSTKYCTEFDMFYSKSGWKIIEDTVLQ</sequence>
<dbReference type="OrthoDB" id="512200at2759"/>
<evidence type="ECO:0000259" key="1">
    <source>
        <dbReference type="Pfam" id="PF13355"/>
    </source>
</evidence>
<dbReference type="InterPro" id="IPR044685">
    <property type="entry name" value="CPD1-like"/>
</dbReference>
<name>A0A0K9P063_ZOSMR</name>
<dbReference type="InterPro" id="IPR058032">
    <property type="entry name" value="CDP1-like_a_solenoid_1"/>
</dbReference>
<gene>
    <name evidence="4" type="ORF">ZOSMA_46G00430</name>
</gene>
<reference evidence="5" key="1">
    <citation type="journal article" date="2016" name="Nature">
        <title>The genome of the seagrass Zostera marina reveals angiosperm adaptation to the sea.</title>
        <authorList>
            <person name="Olsen J.L."/>
            <person name="Rouze P."/>
            <person name="Verhelst B."/>
            <person name="Lin Y.-C."/>
            <person name="Bayer T."/>
            <person name="Collen J."/>
            <person name="Dattolo E."/>
            <person name="De Paoli E."/>
            <person name="Dittami S."/>
            <person name="Maumus F."/>
            <person name="Michel G."/>
            <person name="Kersting A."/>
            <person name="Lauritano C."/>
            <person name="Lohaus R."/>
            <person name="Toepel M."/>
            <person name="Tonon T."/>
            <person name="Vanneste K."/>
            <person name="Amirebrahimi M."/>
            <person name="Brakel J."/>
            <person name="Bostroem C."/>
            <person name="Chovatia M."/>
            <person name="Grimwood J."/>
            <person name="Jenkins J.W."/>
            <person name="Jueterbock A."/>
            <person name="Mraz A."/>
            <person name="Stam W.T."/>
            <person name="Tice H."/>
            <person name="Bornberg-Bauer E."/>
            <person name="Green P.J."/>
            <person name="Pearson G.A."/>
            <person name="Procaccini G."/>
            <person name="Duarte C.M."/>
            <person name="Schmutz J."/>
            <person name="Reusch T.B.H."/>
            <person name="Van de Peer Y."/>
        </authorList>
    </citation>
    <scope>NUCLEOTIDE SEQUENCE [LARGE SCALE GENOMIC DNA]</scope>
    <source>
        <strain evidence="5">cv. Finnish</strain>
    </source>
</reference>
<dbReference type="GO" id="GO:0010020">
    <property type="term" value="P:chloroplast fission"/>
    <property type="evidence" value="ECO:0000318"/>
    <property type="project" value="GO_Central"/>
</dbReference>
<dbReference type="InterPro" id="IPR036869">
    <property type="entry name" value="J_dom_sf"/>
</dbReference>
<accession>A0A0K9P063</accession>
<protein>
    <submittedName>
        <fullName evidence="4">Protein ACCUMULATION AND REPLICATION OF CHLOROPLASTS 6, chloroplastic</fullName>
    </submittedName>
</protein>
<organism evidence="4 5">
    <name type="scientific">Zostera marina</name>
    <name type="common">Eelgrass</name>
    <dbReference type="NCBI Taxonomy" id="29655"/>
    <lineage>
        <taxon>Eukaryota</taxon>
        <taxon>Viridiplantae</taxon>
        <taxon>Streptophyta</taxon>
        <taxon>Embryophyta</taxon>
        <taxon>Tracheophyta</taxon>
        <taxon>Spermatophyta</taxon>
        <taxon>Magnoliopsida</taxon>
        <taxon>Liliopsida</taxon>
        <taxon>Zosteraceae</taxon>
        <taxon>Zostera</taxon>
    </lineage>
</organism>
<dbReference type="Proteomes" id="UP000036987">
    <property type="component" value="Unassembled WGS sequence"/>
</dbReference>
<dbReference type="Pfam" id="PF25515">
    <property type="entry name" value="Arm_PDR"/>
    <property type="match status" value="1"/>
</dbReference>